<evidence type="ECO:0000256" key="1">
    <source>
        <dbReference type="ARBA" id="ARBA00010062"/>
    </source>
</evidence>
<evidence type="ECO:0000256" key="2">
    <source>
        <dbReference type="ARBA" id="ARBA00022729"/>
    </source>
</evidence>
<evidence type="ECO:0000256" key="3">
    <source>
        <dbReference type="SAM" id="SignalP"/>
    </source>
</evidence>
<dbReference type="InterPro" id="IPR028082">
    <property type="entry name" value="Peripla_BP_I"/>
</dbReference>
<organism evidence="5 6">
    <name type="scientific">Rhodococcus cercidiphylli</name>
    <dbReference type="NCBI Taxonomy" id="489916"/>
    <lineage>
        <taxon>Bacteria</taxon>
        <taxon>Bacillati</taxon>
        <taxon>Actinomycetota</taxon>
        <taxon>Actinomycetes</taxon>
        <taxon>Mycobacteriales</taxon>
        <taxon>Nocardiaceae</taxon>
        <taxon>Rhodococcus</taxon>
    </lineage>
</organism>
<gene>
    <name evidence="5" type="ORF">R3P95_08450</name>
</gene>
<keyword evidence="6" id="KW-1185">Reference proteome</keyword>
<protein>
    <submittedName>
        <fullName evidence="5">ABC transporter substrate-binding protein</fullName>
    </submittedName>
</protein>
<dbReference type="CDD" id="cd06341">
    <property type="entry name" value="PBP1_ABC_ligand_binding-like"/>
    <property type="match status" value="1"/>
</dbReference>
<dbReference type="PANTHER" id="PTHR47235">
    <property type="entry name" value="BLR6548 PROTEIN"/>
    <property type="match status" value="1"/>
</dbReference>
<comment type="similarity">
    <text evidence="1">Belongs to the leucine-binding protein family.</text>
</comment>
<reference evidence="5 6" key="1">
    <citation type="submission" date="2023-10" db="EMBL/GenBank/DDBJ databases">
        <title>Development of a sustainable strategy for remediation of hydrocarbon-contaminated territories based on the waste exchange concept.</title>
        <authorList>
            <person name="Krivoruchko A."/>
        </authorList>
    </citation>
    <scope>NUCLEOTIDE SEQUENCE [LARGE SCALE GENOMIC DNA]</scope>
    <source>
        <strain evidence="5 6">IEGM 1322</strain>
    </source>
</reference>
<dbReference type="Gene3D" id="3.40.50.2300">
    <property type="match status" value="2"/>
</dbReference>
<feature type="chain" id="PRO_5045647027" evidence="3">
    <location>
        <begin position="36"/>
        <end position="421"/>
    </location>
</feature>
<evidence type="ECO:0000313" key="6">
    <source>
        <dbReference type="Proteomes" id="UP001185899"/>
    </source>
</evidence>
<dbReference type="InterPro" id="IPR028081">
    <property type="entry name" value="Leu-bd"/>
</dbReference>
<dbReference type="RefSeq" id="WP_317548015.1">
    <property type="nucleotide sequence ID" value="NZ_JAWLKE010000003.1"/>
</dbReference>
<evidence type="ECO:0000259" key="4">
    <source>
        <dbReference type="Pfam" id="PF13458"/>
    </source>
</evidence>
<accession>A0ABU4AWF8</accession>
<sequence length="421" mass="42640">MSISETVWSGSSGIRRALTLGAVGLTALASVTACAGSAANSADGAGGACNSPGVTADSITVASVSPLSGPSASTFAGFVEGAKARFALENANGGVNGRTIDLVTNDDLGDGAAQVTAARNAVQSQQAFGIVHASRVDTMFDYLSAQNIPVTGYPGQPAYQQKLNAFGYAGAALIGFYSTSMAQFMQDKGVTKLGVLANNSTGSKGGADGLVKTAGEIGLDVAATSFDIPLGAFDATSVAIQMKNAGVDGLYMPLVTDSSISVLKAMAAQGVELKATEMQGLYDPKITAQVGDLLQGVSGAGVGIVPIELETDGTKAFVDAMSEYGDGVDPRTGFTGPGYVSADLFIEGLKKAGDCPTREAFISELRKVSDYEGGGLLIEPANFASGPVPAGTPYGRCNWLVTYEGNAFVPEPEATCGEVVN</sequence>
<keyword evidence="2 3" id="KW-0732">Signal</keyword>
<feature type="domain" description="Leucine-binding protein" evidence="4">
    <location>
        <begin position="58"/>
        <end position="374"/>
    </location>
</feature>
<evidence type="ECO:0000313" key="5">
    <source>
        <dbReference type="EMBL" id="MDV6230576.1"/>
    </source>
</evidence>
<dbReference type="Proteomes" id="UP001185899">
    <property type="component" value="Unassembled WGS sequence"/>
</dbReference>
<name>A0ABU4AWF8_9NOCA</name>
<dbReference type="SUPFAM" id="SSF53822">
    <property type="entry name" value="Periplasmic binding protein-like I"/>
    <property type="match status" value="1"/>
</dbReference>
<proteinExistence type="inferred from homology"/>
<dbReference type="EMBL" id="JAWLKE010000003">
    <property type="protein sequence ID" value="MDV6230576.1"/>
    <property type="molecule type" value="Genomic_DNA"/>
</dbReference>
<feature type="signal peptide" evidence="3">
    <location>
        <begin position="1"/>
        <end position="35"/>
    </location>
</feature>
<dbReference type="Pfam" id="PF13458">
    <property type="entry name" value="Peripla_BP_6"/>
    <property type="match status" value="1"/>
</dbReference>
<comment type="caution">
    <text evidence="5">The sequence shown here is derived from an EMBL/GenBank/DDBJ whole genome shotgun (WGS) entry which is preliminary data.</text>
</comment>
<dbReference type="PANTHER" id="PTHR47235:SF1">
    <property type="entry name" value="BLR6548 PROTEIN"/>
    <property type="match status" value="1"/>
</dbReference>